<evidence type="ECO:0000256" key="9">
    <source>
        <dbReference type="SAM" id="Phobius"/>
    </source>
</evidence>
<evidence type="ECO:0000256" key="5">
    <source>
        <dbReference type="ARBA" id="ARBA00022989"/>
    </source>
</evidence>
<dbReference type="EMBL" id="FNYH01000008">
    <property type="protein sequence ID" value="SEI72432.1"/>
    <property type="molecule type" value="Genomic_DNA"/>
</dbReference>
<evidence type="ECO:0000256" key="7">
    <source>
        <dbReference type="ARBA" id="ARBA00023284"/>
    </source>
</evidence>
<dbReference type="Pfam" id="PF13899">
    <property type="entry name" value="Thioredoxin_7"/>
    <property type="match status" value="1"/>
</dbReference>
<feature type="transmembrane region" description="Helical" evidence="9">
    <location>
        <begin position="264"/>
        <end position="291"/>
    </location>
</feature>
<dbReference type="InterPro" id="IPR017937">
    <property type="entry name" value="Thioredoxin_CS"/>
</dbReference>
<feature type="domain" description="Thioredoxin" evidence="10">
    <location>
        <begin position="513"/>
        <end position="633"/>
    </location>
</feature>
<proteinExistence type="predicted"/>
<dbReference type="PROSITE" id="PS00194">
    <property type="entry name" value="THIOREDOXIN_1"/>
    <property type="match status" value="1"/>
</dbReference>
<dbReference type="Pfam" id="PF11412">
    <property type="entry name" value="DsbD_N"/>
    <property type="match status" value="1"/>
</dbReference>
<feature type="region of interest" description="Disordered" evidence="8">
    <location>
        <begin position="171"/>
        <end position="205"/>
    </location>
</feature>
<dbReference type="STRING" id="64971.SAMN05421831_108119"/>
<dbReference type="GO" id="GO:0015035">
    <property type="term" value="F:protein-disulfide reductase activity"/>
    <property type="evidence" value="ECO:0007669"/>
    <property type="project" value="TreeGrafter"/>
</dbReference>
<dbReference type="SUPFAM" id="SSF74863">
    <property type="entry name" value="Thiol:disulfide interchange protein DsbD, N-terminal domain (DsbD-alpha)"/>
    <property type="match status" value="1"/>
</dbReference>
<dbReference type="InterPro" id="IPR028250">
    <property type="entry name" value="DsbDN"/>
</dbReference>
<dbReference type="GO" id="GO:0017004">
    <property type="term" value="P:cytochrome complex assembly"/>
    <property type="evidence" value="ECO:0007669"/>
    <property type="project" value="UniProtKB-KW"/>
</dbReference>
<evidence type="ECO:0000256" key="8">
    <source>
        <dbReference type="SAM" id="MobiDB-lite"/>
    </source>
</evidence>
<dbReference type="InterPro" id="IPR036249">
    <property type="entry name" value="Thioredoxin-like_sf"/>
</dbReference>
<evidence type="ECO:0000256" key="2">
    <source>
        <dbReference type="ARBA" id="ARBA00022475"/>
    </source>
</evidence>
<feature type="transmembrane region" description="Helical" evidence="9">
    <location>
        <begin position="423"/>
        <end position="441"/>
    </location>
</feature>
<sequence length="634" mass="69011">MQLFADKQAANSEFLPPEQAFQLDFVFVPSTQKVHLYWKLAPGYYLYRHKIQLTQTPDTEFELAIASLPEGQYKKDEFLGEVYVFYDELSVPVQPIEPQPRLTQAPLTLTAKVTYQGCADAGLCYPPQHQQVSLTLDHTQVQAWLTGAHQPKLVTVSAAEAQKNIADAQAPLASTSAQDVPQNSDPTTLLGPQSQAQVPTPPASEQQTFSQHLAQASLGSVLILFALAGLGLTFTPCVLPMLPIMSTLILGAQDKSTSLTRARAFSLALAYVLAMAFTYALLGSIMGIFGASLNLQAHLQSPGVLSAAALLFVIFAGAMFGYYDLSLPRYLQDKFSAWSQKTQGGSLSGAAVMGTLSTLVVSPCLSAPLAGALVYISSTQDALLGGLALFSLGLGMGIPLILVAVFGQHFLPKAGAWMQDIKYVFAWLLLAMAVWLVTRWLAPQWHLWLWGSLALAGALAIGLSSRALIRRILGVWLFLYACALLIGAWAGHTQVTRPLGFLTSQTGPSIQQSKEIDLIPAYTSAQVQAALAQAPANTWVLVDLYADWCVSCKIIEDQVFPDPRVQAHLQQMQLIRWDVTDNTPDQQALMDQWGLFGPPSLLFFYNQKEASAWRLQGEFDAASLSQHLQRLSTP</sequence>
<evidence type="ECO:0000313" key="12">
    <source>
        <dbReference type="Proteomes" id="UP000242999"/>
    </source>
</evidence>
<feature type="transmembrane region" description="Helical" evidence="9">
    <location>
        <begin position="346"/>
        <end position="376"/>
    </location>
</feature>
<dbReference type="Proteomes" id="UP000242999">
    <property type="component" value="Unassembled WGS sequence"/>
</dbReference>
<dbReference type="GO" id="GO:0045454">
    <property type="term" value="P:cell redox homeostasis"/>
    <property type="evidence" value="ECO:0007669"/>
    <property type="project" value="TreeGrafter"/>
</dbReference>
<keyword evidence="4" id="KW-0201">Cytochrome c-type biogenesis</keyword>
<feature type="transmembrane region" description="Helical" evidence="9">
    <location>
        <begin position="382"/>
        <end position="411"/>
    </location>
</feature>
<feature type="transmembrane region" description="Helical" evidence="9">
    <location>
        <begin position="447"/>
        <end position="465"/>
    </location>
</feature>
<dbReference type="GO" id="GO:0005886">
    <property type="term" value="C:plasma membrane"/>
    <property type="evidence" value="ECO:0007669"/>
    <property type="project" value="UniProtKB-SubCell"/>
</dbReference>
<keyword evidence="2" id="KW-1003">Cell membrane</keyword>
<name>A0A1H6T9C4_9GAMM</name>
<evidence type="ECO:0000256" key="1">
    <source>
        <dbReference type="ARBA" id="ARBA00004651"/>
    </source>
</evidence>
<accession>A0A1H6T9C4</accession>
<dbReference type="PANTHER" id="PTHR32234">
    <property type="entry name" value="THIOL:DISULFIDE INTERCHANGE PROTEIN DSBD"/>
    <property type="match status" value="1"/>
</dbReference>
<dbReference type="NCBIfam" id="NF001419">
    <property type="entry name" value="PRK00293.1"/>
    <property type="match status" value="1"/>
</dbReference>
<evidence type="ECO:0000259" key="10">
    <source>
        <dbReference type="PROSITE" id="PS51352"/>
    </source>
</evidence>
<dbReference type="InterPro" id="IPR013766">
    <property type="entry name" value="Thioredoxin_domain"/>
</dbReference>
<evidence type="ECO:0000256" key="4">
    <source>
        <dbReference type="ARBA" id="ARBA00022748"/>
    </source>
</evidence>
<dbReference type="InterPro" id="IPR003834">
    <property type="entry name" value="Cyt_c_assmbl_TM_dom"/>
</dbReference>
<evidence type="ECO:0000256" key="6">
    <source>
        <dbReference type="ARBA" id="ARBA00023136"/>
    </source>
</evidence>
<protein>
    <submittedName>
        <fullName evidence="11">Thiol:disulfide interchange protein DsbD</fullName>
    </submittedName>
</protein>
<dbReference type="PROSITE" id="PS51352">
    <property type="entry name" value="THIOREDOXIN_2"/>
    <property type="match status" value="1"/>
</dbReference>
<keyword evidence="7" id="KW-0676">Redox-active center</keyword>
<dbReference type="CDD" id="cd02953">
    <property type="entry name" value="DsbDgamma"/>
    <property type="match status" value="1"/>
</dbReference>
<dbReference type="AlphaFoldDB" id="A0A1H6T9C4"/>
<reference evidence="12" key="1">
    <citation type="submission" date="2016-10" db="EMBL/GenBank/DDBJ databases">
        <authorList>
            <person name="Varghese N."/>
            <person name="Submissions S."/>
        </authorList>
    </citation>
    <scope>NUCLEOTIDE SEQUENCE [LARGE SCALE GENOMIC DNA]</scope>
    <source>
        <strain evidence="12">DSM 7165</strain>
    </source>
</reference>
<dbReference type="Gene3D" id="3.40.30.10">
    <property type="entry name" value="Glutaredoxin"/>
    <property type="match status" value="1"/>
</dbReference>
<dbReference type="PANTHER" id="PTHR32234:SF0">
    <property type="entry name" value="THIOL:DISULFIDE INTERCHANGE PROTEIN DSBD"/>
    <property type="match status" value="1"/>
</dbReference>
<dbReference type="InterPro" id="IPR035671">
    <property type="entry name" value="DsbD_gamma"/>
</dbReference>
<organism evidence="11 12">
    <name type="scientific">Allopseudospirillum japonicum</name>
    <dbReference type="NCBI Taxonomy" id="64971"/>
    <lineage>
        <taxon>Bacteria</taxon>
        <taxon>Pseudomonadati</taxon>
        <taxon>Pseudomonadota</taxon>
        <taxon>Gammaproteobacteria</taxon>
        <taxon>Oceanospirillales</taxon>
        <taxon>Oceanospirillaceae</taxon>
        <taxon>Allopseudospirillum</taxon>
    </lineage>
</organism>
<feature type="compositionally biased region" description="Polar residues" evidence="8">
    <location>
        <begin position="172"/>
        <end position="205"/>
    </location>
</feature>
<feature type="transmembrane region" description="Helical" evidence="9">
    <location>
        <begin position="472"/>
        <end position="491"/>
    </location>
</feature>
<keyword evidence="6 9" id="KW-0472">Membrane</keyword>
<keyword evidence="5 9" id="KW-1133">Transmembrane helix</keyword>
<dbReference type="Gene3D" id="2.60.40.1250">
    <property type="entry name" value="Thiol:disulfide interchange protein DsbD, N-terminal domain"/>
    <property type="match status" value="1"/>
</dbReference>
<evidence type="ECO:0000256" key="3">
    <source>
        <dbReference type="ARBA" id="ARBA00022692"/>
    </source>
</evidence>
<gene>
    <name evidence="11" type="ORF">SAMN05421831_108119</name>
</gene>
<dbReference type="Pfam" id="PF02683">
    <property type="entry name" value="DsbD_TM"/>
    <property type="match status" value="1"/>
</dbReference>
<keyword evidence="3 9" id="KW-0812">Transmembrane</keyword>
<dbReference type="OrthoDB" id="9811036at2"/>
<feature type="transmembrane region" description="Helical" evidence="9">
    <location>
        <begin position="303"/>
        <end position="325"/>
    </location>
</feature>
<dbReference type="InterPro" id="IPR036929">
    <property type="entry name" value="DsbDN_sf"/>
</dbReference>
<comment type="subcellular location">
    <subcellularLocation>
        <location evidence="1">Cell membrane</location>
        <topology evidence="1">Multi-pass membrane protein</topology>
    </subcellularLocation>
</comment>
<feature type="transmembrane region" description="Helical" evidence="9">
    <location>
        <begin position="221"/>
        <end position="252"/>
    </location>
</feature>
<evidence type="ECO:0000313" key="11">
    <source>
        <dbReference type="EMBL" id="SEI72432.1"/>
    </source>
</evidence>
<dbReference type="SUPFAM" id="SSF52833">
    <property type="entry name" value="Thioredoxin-like"/>
    <property type="match status" value="1"/>
</dbReference>
<dbReference type="RefSeq" id="WP_093310334.1">
    <property type="nucleotide sequence ID" value="NZ_FNYH01000008.1"/>
</dbReference>
<keyword evidence="12" id="KW-1185">Reference proteome</keyword>